<evidence type="ECO:0000313" key="3">
    <source>
        <dbReference type="RefSeq" id="XP_030761365.1"/>
    </source>
</evidence>
<evidence type="ECO:0000256" key="1">
    <source>
        <dbReference type="SAM" id="Phobius"/>
    </source>
</evidence>
<dbReference type="GO" id="GO:0005789">
    <property type="term" value="C:endoplasmic reticulum membrane"/>
    <property type="evidence" value="ECO:0007669"/>
    <property type="project" value="TreeGrafter"/>
</dbReference>
<dbReference type="RefSeq" id="XP_030761365.1">
    <property type="nucleotide sequence ID" value="XM_030905505.1"/>
</dbReference>
<dbReference type="InterPro" id="IPR042465">
    <property type="entry name" value="XXLT1"/>
</dbReference>
<keyword evidence="1" id="KW-0812">Transmembrane</keyword>
<keyword evidence="1" id="KW-0472">Membrane</keyword>
<dbReference type="InParanoid" id="A0A6J2YER0"/>
<dbReference type="InterPro" id="IPR029044">
    <property type="entry name" value="Nucleotide-diphossugar_trans"/>
</dbReference>
<keyword evidence="1" id="KW-1133">Transmembrane helix</keyword>
<accession>A0A6J2YER0</accession>
<dbReference type="GO" id="GO:0140560">
    <property type="term" value="F:xylosyl alpha-1,3-xylosyltransferase activity"/>
    <property type="evidence" value="ECO:0007669"/>
    <property type="project" value="TreeGrafter"/>
</dbReference>
<gene>
    <name evidence="3" type="primary">LOC115886385</name>
</gene>
<dbReference type="PANTHER" id="PTHR46612:SF1">
    <property type="entry name" value="XYLOSIDE XYLOSYLTRANSFERASE 1"/>
    <property type="match status" value="1"/>
</dbReference>
<sequence>MRASSRFYLLNSFVFVIVCFLLYFVVITRRLETEQLKISDVLFEPSKEHSNVDYNVWLIFTKVTNKSTLTFKFQNLISNLLNVSTVPLKFHIIVDEKSKTIAKYKLSEVVYSLNKSLVYTFYNVQDCSTKLSDIVNVMTPFFSSRPGTYFSDALFYISLGLYRIAPSSQKRGILLDCDLYFKKDIALLFDEFDRFKPTALYGLAPELTPVYRHILHMYKLKHNTTFGDYYCDNSITEGIHPHGFQGYNSGVVLIDFEKQRESKQYLQMISRESIKNMTEKYRFRGHLGDQDFYTLLGYEHPDLIQTLNCGFNRQLCTWWKDHGYSDIFKHYFQCNHSIVVLHGNCNTRIPKN</sequence>
<dbReference type="Gene3D" id="3.90.550.10">
    <property type="entry name" value="Spore Coat Polysaccharide Biosynthesis Protein SpsA, Chain A"/>
    <property type="match status" value="1"/>
</dbReference>
<proteinExistence type="predicted"/>
<keyword evidence="2" id="KW-1185">Reference proteome</keyword>
<dbReference type="AlphaFoldDB" id="A0A6J2YER0"/>
<feature type="transmembrane region" description="Helical" evidence="1">
    <location>
        <begin position="7"/>
        <end position="26"/>
    </location>
</feature>
<dbReference type="PANTHER" id="PTHR46612">
    <property type="entry name" value="XYLOSIDE XYLOSYLTRANSFERASE 1"/>
    <property type="match status" value="1"/>
</dbReference>
<dbReference type="KEGG" id="soy:115886385"/>
<evidence type="ECO:0000313" key="2">
    <source>
        <dbReference type="Proteomes" id="UP000504635"/>
    </source>
</evidence>
<protein>
    <submittedName>
        <fullName evidence="3">Xyloside xylosyltransferase 1-like</fullName>
    </submittedName>
</protein>
<dbReference type="GO" id="GO:0016266">
    <property type="term" value="P:protein O-linked glycosylation via N-acetyl-galactosamine"/>
    <property type="evidence" value="ECO:0007669"/>
    <property type="project" value="TreeGrafter"/>
</dbReference>
<dbReference type="Proteomes" id="UP000504635">
    <property type="component" value="Unplaced"/>
</dbReference>
<dbReference type="GeneID" id="115886385"/>
<dbReference type="FunCoup" id="A0A6J2YER0">
    <property type="interactions" value="513"/>
</dbReference>
<dbReference type="OrthoDB" id="411524at2759"/>
<reference evidence="3" key="1">
    <citation type="submission" date="2025-08" db="UniProtKB">
        <authorList>
            <consortium name="RefSeq"/>
        </authorList>
    </citation>
    <scope>IDENTIFICATION</scope>
    <source>
        <tissue evidence="3">Gonads</tissue>
    </source>
</reference>
<name>A0A6J2YER0_SITOR</name>
<organism evidence="2 3">
    <name type="scientific">Sitophilus oryzae</name>
    <name type="common">Rice weevil</name>
    <name type="synonym">Curculio oryzae</name>
    <dbReference type="NCBI Taxonomy" id="7048"/>
    <lineage>
        <taxon>Eukaryota</taxon>
        <taxon>Metazoa</taxon>
        <taxon>Ecdysozoa</taxon>
        <taxon>Arthropoda</taxon>
        <taxon>Hexapoda</taxon>
        <taxon>Insecta</taxon>
        <taxon>Pterygota</taxon>
        <taxon>Neoptera</taxon>
        <taxon>Endopterygota</taxon>
        <taxon>Coleoptera</taxon>
        <taxon>Polyphaga</taxon>
        <taxon>Cucujiformia</taxon>
        <taxon>Curculionidae</taxon>
        <taxon>Dryophthorinae</taxon>
        <taxon>Sitophilus</taxon>
    </lineage>
</organism>
<dbReference type="SUPFAM" id="SSF53448">
    <property type="entry name" value="Nucleotide-diphospho-sugar transferases"/>
    <property type="match status" value="1"/>
</dbReference>